<evidence type="ECO:0000313" key="8">
    <source>
        <dbReference type="Proteomes" id="UP000620124"/>
    </source>
</evidence>
<keyword evidence="3" id="KW-0238">DNA-binding</keyword>
<dbReference type="InterPro" id="IPR007219">
    <property type="entry name" value="XnlR_reg_dom"/>
</dbReference>
<evidence type="ECO:0000256" key="5">
    <source>
        <dbReference type="SAM" id="MobiDB-lite"/>
    </source>
</evidence>
<dbReference type="Proteomes" id="UP000620124">
    <property type="component" value="Unassembled WGS sequence"/>
</dbReference>
<dbReference type="PANTHER" id="PTHR46910:SF3">
    <property type="entry name" value="HALOTOLERANCE PROTEIN 9-RELATED"/>
    <property type="match status" value="1"/>
</dbReference>
<dbReference type="EMBL" id="JACAZI010000002">
    <property type="protein sequence ID" value="KAF7369359.1"/>
    <property type="molecule type" value="Genomic_DNA"/>
</dbReference>
<dbReference type="AlphaFoldDB" id="A0A8H6Z1T7"/>
<sequence>MDESRALYGHFLSPCCIFDYSLGNGGATCIHCLKRNLSCTYVEPAAVRFRYNNRTVLPEDPSPAPLRQVDIAPRAMPAAVPHHYSNSPRPRSTDPIVFPAPHTSFGLARDSSPDRAVQPEFWPRDHTDNSSPSQHQSLTLDGCFSFPDHQFMWTLVSLYFENVNPFIPLLHRPTFENSLNQKHQVHDKAFASTLLLVCAIGSVYLPEPNHEMLGWQWYNQVELDSHFLQKPSLHDIQTYCLVALFLAHSSNSRTCLTIVGYGLQLAKNVIADREMDGSPRDADEDLMNRAVSILVLFDTQFRGALGRSAVSFIPEIDMILPSESDDEVAFLNSFLNLHSILRCALRFSCNTTQSGTTEGRRDVTKTVSELNSRLNSWFSSIQQHFKWDQFRQDEIVFDQSAALHSCYYYTRILIHRPFITVTGSNAFEVGGAGLIPAEDSGLIVGQGIPAVEACNNAARACAQISEIQRRRRPNNPLLFSPGPVSASATVLILNMWNTGKTLQDIRYIHTCLDVLQAQKQKWPSSGAFFSTVKQLVPAEILSAYDFQPAQDYDSAGDSSHPSPRDGLDVIPPALVGDEDIGAKGLHQFHSGYWRGPCRLDISP</sequence>
<evidence type="ECO:0000256" key="2">
    <source>
        <dbReference type="ARBA" id="ARBA00022723"/>
    </source>
</evidence>
<keyword evidence="4" id="KW-0539">Nucleus</keyword>
<keyword evidence="8" id="KW-1185">Reference proteome</keyword>
<evidence type="ECO:0000256" key="4">
    <source>
        <dbReference type="ARBA" id="ARBA00023242"/>
    </source>
</evidence>
<reference evidence="7" key="1">
    <citation type="submission" date="2020-05" db="EMBL/GenBank/DDBJ databases">
        <title>Mycena genomes resolve the evolution of fungal bioluminescence.</title>
        <authorList>
            <person name="Tsai I.J."/>
        </authorList>
    </citation>
    <scope>NUCLEOTIDE SEQUENCE</scope>
    <source>
        <strain evidence="7">CCC161011</strain>
    </source>
</reference>
<evidence type="ECO:0000256" key="1">
    <source>
        <dbReference type="ARBA" id="ARBA00004123"/>
    </source>
</evidence>
<proteinExistence type="predicted"/>
<dbReference type="PANTHER" id="PTHR46910">
    <property type="entry name" value="TRANSCRIPTION FACTOR PDR1"/>
    <property type="match status" value="1"/>
</dbReference>
<accession>A0A8H6Z1T7</accession>
<name>A0A8H6Z1T7_9AGAR</name>
<comment type="caution">
    <text evidence="7">The sequence shown here is derived from an EMBL/GenBank/DDBJ whole genome shotgun (WGS) entry which is preliminary data.</text>
</comment>
<feature type="domain" description="Xylanolytic transcriptional activator regulatory" evidence="6">
    <location>
        <begin position="157"/>
        <end position="329"/>
    </location>
</feature>
<dbReference type="GO" id="GO:0003700">
    <property type="term" value="F:DNA-binding transcription factor activity"/>
    <property type="evidence" value="ECO:0007669"/>
    <property type="project" value="InterPro"/>
</dbReference>
<comment type="subcellular location">
    <subcellularLocation>
        <location evidence="1">Nucleus</location>
    </subcellularLocation>
</comment>
<dbReference type="GO" id="GO:0006351">
    <property type="term" value="P:DNA-templated transcription"/>
    <property type="evidence" value="ECO:0007669"/>
    <property type="project" value="InterPro"/>
</dbReference>
<protein>
    <submittedName>
        <fullName evidence="7">Zn(2)-C6 fungal-type domain-containing protein</fullName>
    </submittedName>
</protein>
<feature type="region of interest" description="Disordered" evidence="5">
    <location>
        <begin position="104"/>
        <end position="134"/>
    </location>
</feature>
<evidence type="ECO:0000256" key="3">
    <source>
        <dbReference type="ARBA" id="ARBA00023125"/>
    </source>
</evidence>
<dbReference type="OrthoDB" id="4456959at2759"/>
<dbReference type="GO" id="GO:0005634">
    <property type="term" value="C:nucleus"/>
    <property type="evidence" value="ECO:0007669"/>
    <property type="project" value="UniProtKB-SubCell"/>
</dbReference>
<organism evidence="7 8">
    <name type="scientific">Mycena venus</name>
    <dbReference type="NCBI Taxonomy" id="2733690"/>
    <lineage>
        <taxon>Eukaryota</taxon>
        <taxon>Fungi</taxon>
        <taxon>Dikarya</taxon>
        <taxon>Basidiomycota</taxon>
        <taxon>Agaricomycotina</taxon>
        <taxon>Agaricomycetes</taxon>
        <taxon>Agaricomycetidae</taxon>
        <taxon>Agaricales</taxon>
        <taxon>Marasmiineae</taxon>
        <taxon>Mycenaceae</taxon>
        <taxon>Mycena</taxon>
    </lineage>
</organism>
<dbReference type="GO" id="GO:0003677">
    <property type="term" value="F:DNA binding"/>
    <property type="evidence" value="ECO:0007669"/>
    <property type="project" value="UniProtKB-KW"/>
</dbReference>
<keyword evidence="2" id="KW-0479">Metal-binding</keyword>
<dbReference type="Pfam" id="PF04082">
    <property type="entry name" value="Fungal_trans"/>
    <property type="match status" value="1"/>
</dbReference>
<gene>
    <name evidence="7" type="ORF">MVEN_00264500</name>
</gene>
<evidence type="ECO:0000313" key="7">
    <source>
        <dbReference type="EMBL" id="KAF7369359.1"/>
    </source>
</evidence>
<dbReference type="GO" id="GO:0008270">
    <property type="term" value="F:zinc ion binding"/>
    <property type="evidence" value="ECO:0007669"/>
    <property type="project" value="InterPro"/>
</dbReference>
<dbReference type="InterPro" id="IPR050987">
    <property type="entry name" value="AtrR-like"/>
</dbReference>
<evidence type="ECO:0000259" key="6">
    <source>
        <dbReference type="Pfam" id="PF04082"/>
    </source>
</evidence>
<dbReference type="CDD" id="cd12148">
    <property type="entry name" value="fungal_TF_MHR"/>
    <property type="match status" value="1"/>
</dbReference>